<evidence type="ECO:0000256" key="1">
    <source>
        <dbReference type="ARBA" id="ARBA00009431"/>
    </source>
</evidence>
<dbReference type="SUPFAM" id="SSF53474">
    <property type="entry name" value="alpha/beta-Hydrolases"/>
    <property type="match status" value="1"/>
</dbReference>
<evidence type="ECO:0000313" key="3">
    <source>
        <dbReference type="Proteomes" id="UP000574390"/>
    </source>
</evidence>
<dbReference type="Pfam" id="PF00450">
    <property type="entry name" value="Peptidase_S10"/>
    <property type="match status" value="1"/>
</dbReference>
<sequence length="250" mass="28408">MAIGNGVTVPAIQLQFFPQMAYNSTTAPSVVSKETYDKMTRAMAKLKIYLEECTQTSEAARRSWSTLPDICVKAWLTYASTMIMPIVDAGYNKYDLRKRGDYNFSSLNNYLNDPLIMRELGALRPWRPDSSGVVLHLRPTEFARSCASDVELVLNRGLQVLIYAGDQDYLCNWLGNQAWTSALPWAHRAEFNGEQPKLWGKRDDDGALVMPVGHLKQYENFAFLRVYNAGHMVPMDKPPEALYMFAQFVE</sequence>
<dbReference type="EMBL" id="JABANM010005144">
    <property type="protein sequence ID" value="KAF4748103.1"/>
    <property type="molecule type" value="Genomic_DNA"/>
</dbReference>
<protein>
    <submittedName>
        <fullName evidence="2">Uncharacterized protein</fullName>
    </submittedName>
</protein>
<dbReference type="InterPro" id="IPR029058">
    <property type="entry name" value="AB_hydrolase_fold"/>
</dbReference>
<dbReference type="PROSITE" id="PS00560">
    <property type="entry name" value="CARBOXYPEPT_SER_HIS"/>
    <property type="match status" value="1"/>
</dbReference>
<organism evidence="2 3">
    <name type="scientific">Perkinsus olseni</name>
    <name type="common">Perkinsus atlanticus</name>
    <dbReference type="NCBI Taxonomy" id="32597"/>
    <lineage>
        <taxon>Eukaryota</taxon>
        <taxon>Sar</taxon>
        <taxon>Alveolata</taxon>
        <taxon>Perkinsozoa</taxon>
        <taxon>Perkinsea</taxon>
        <taxon>Perkinsida</taxon>
        <taxon>Perkinsidae</taxon>
        <taxon>Perkinsus</taxon>
    </lineage>
</organism>
<dbReference type="Proteomes" id="UP000574390">
    <property type="component" value="Unassembled WGS sequence"/>
</dbReference>
<reference evidence="2 3" key="1">
    <citation type="submission" date="2020-04" db="EMBL/GenBank/DDBJ databases">
        <title>Perkinsus olseni comparative genomics.</title>
        <authorList>
            <person name="Bogema D.R."/>
        </authorList>
    </citation>
    <scope>NUCLEOTIDE SEQUENCE [LARGE SCALE GENOMIC DNA]</scope>
    <source>
        <strain evidence="2">ATCC PRA-205</strain>
    </source>
</reference>
<dbReference type="Gene3D" id="3.40.50.1820">
    <property type="entry name" value="alpha/beta hydrolase"/>
    <property type="match status" value="1"/>
</dbReference>
<comment type="similarity">
    <text evidence="1">Belongs to the peptidase S10 family.</text>
</comment>
<evidence type="ECO:0000313" key="2">
    <source>
        <dbReference type="EMBL" id="KAF4748103.1"/>
    </source>
</evidence>
<dbReference type="InterPro" id="IPR001563">
    <property type="entry name" value="Peptidase_S10"/>
</dbReference>
<gene>
    <name evidence="2" type="ORF">FOZ62_030105</name>
</gene>
<dbReference type="InterPro" id="IPR033124">
    <property type="entry name" value="Ser_caboxypep_his_AS"/>
</dbReference>
<feature type="non-terminal residue" evidence="2">
    <location>
        <position position="250"/>
    </location>
</feature>
<dbReference type="AlphaFoldDB" id="A0A7J6TSC6"/>
<proteinExistence type="inferred from homology"/>
<accession>A0A7J6TSC6</accession>
<dbReference type="GO" id="GO:0004185">
    <property type="term" value="F:serine-type carboxypeptidase activity"/>
    <property type="evidence" value="ECO:0007669"/>
    <property type="project" value="InterPro"/>
</dbReference>
<name>A0A7J6TSC6_PEROL</name>
<comment type="caution">
    <text evidence="2">The sequence shown here is derived from an EMBL/GenBank/DDBJ whole genome shotgun (WGS) entry which is preliminary data.</text>
</comment>
<dbReference type="GO" id="GO:0006508">
    <property type="term" value="P:proteolysis"/>
    <property type="evidence" value="ECO:0007669"/>
    <property type="project" value="InterPro"/>
</dbReference>